<proteinExistence type="predicted"/>
<evidence type="ECO:0000313" key="1">
    <source>
        <dbReference type="EMBL" id="MCI38285.1"/>
    </source>
</evidence>
<evidence type="ECO:0000313" key="2">
    <source>
        <dbReference type="Proteomes" id="UP000265520"/>
    </source>
</evidence>
<name>A0A392RRR9_9FABA</name>
<reference evidence="1 2" key="1">
    <citation type="journal article" date="2018" name="Front. Plant Sci.">
        <title>Red Clover (Trifolium pratense) and Zigzag Clover (T. medium) - A Picture of Genomic Similarities and Differences.</title>
        <authorList>
            <person name="Dluhosova J."/>
            <person name="Istvanek J."/>
            <person name="Nedelnik J."/>
            <person name="Repkova J."/>
        </authorList>
    </citation>
    <scope>NUCLEOTIDE SEQUENCE [LARGE SCALE GENOMIC DNA]</scope>
    <source>
        <strain evidence="2">cv. 10/8</strain>
        <tissue evidence="1">Leaf</tissue>
    </source>
</reference>
<dbReference type="EMBL" id="LXQA010254007">
    <property type="protein sequence ID" value="MCI38285.1"/>
    <property type="molecule type" value="Genomic_DNA"/>
</dbReference>
<dbReference type="AlphaFoldDB" id="A0A392RRR9"/>
<sequence length="71" mass="7778">MVVRRAALALRTTAFHVFRRPGYVFVSDGGFLDRGCTWIDPGTVSFDGSYCFNHHCLPCGGGRGLTVGVWL</sequence>
<dbReference type="Proteomes" id="UP000265520">
    <property type="component" value="Unassembled WGS sequence"/>
</dbReference>
<accession>A0A392RRR9</accession>
<comment type="caution">
    <text evidence="1">The sequence shown here is derived from an EMBL/GenBank/DDBJ whole genome shotgun (WGS) entry which is preliminary data.</text>
</comment>
<protein>
    <submittedName>
        <fullName evidence="1">Uncharacterized protein</fullName>
    </submittedName>
</protein>
<keyword evidence="2" id="KW-1185">Reference proteome</keyword>
<organism evidence="1 2">
    <name type="scientific">Trifolium medium</name>
    <dbReference type="NCBI Taxonomy" id="97028"/>
    <lineage>
        <taxon>Eukaryota</taxon>
        <taxon>Viridiplantae</taxon>
        <taxon>Streptophyta</taxon>
        <taxon>Embryophyta</taxon>
        <taxon>Tracheophyta</taxon>
        <taxon>Spermatophyta</taxon>
        <taxon>Magnoliopsida</taxon>
        <taxon>eudicotyledons</taxon>
        <taxon>Gunneridae</taxon>
        <taxon>Pentapetalae</taxon>
        <taxon>rosids</taxon>
        <taxon>fabids</taxon>
        <taxon>Fabales</taxon>
        <taxon>Fabaceae</taxon>
        <taxon>Papilionoideae</taxon>
        <taxon>50 kb inversion clade</taxon>
        <taxon>NPAAA clade</taxon>
        <taxon>Hologalegina</taxon>
        <taxon>IRL clade</taxon>
        <taxon>Trifolieae</taxon>
        <taxon>Trifolium</taxon>
    </lineage>
</organism>